<keyword evidence="3" id="KW-1185">Reference proteome</keyword>
<keyword evidence="1" id="KW-0812">Transmembrane</keyword>
<dbReference type="EMBL" id="CP027231">
    <property type="protein sequence ID" value="AVM52832.1"/>
    <property type="molecule type" value="Genomic_DNA"/>
</dbReference>
<keyword evidence="1" id="KW-1133">Transmembrane helix</keyword>
<accession>A0ABM6T7L0</accession>
<name>A0ABM6T7L0_9BACE</name>
<reference evidence="2 3" key="1">
    <citation type="submission" date="2018-02" db="EMBL/GenBank/DDBJ databases">
        <authorList>
            <person name="Holder M.E."/>
            <person name="Ajami N.J."/>
            <person name="Petrosino J.F."/>
        </authorList>
    </citation>
    <scope>NUCLEOTIDE SEQUENCE [LARGE SCALE GENOMIC DNA]</scope>
    <source>
        <strain evidence="2 3">ATCC 33285</strain>
    </source>
</reference>
<dbReference type="RefSeq" id="WP_106041132.1">
    <property type="nucleotide sequence ID" value="NZ_CALHZC010000004.1"/>
</dbReference>
<sequence length="285" mass="31799">MKRTSYIILGVLLGGLLLMSGTIFYISKYGLSRDDYELYFTEAPKTFPLPECKVLKIFVPRKNHTMNDDVKIKEASFAGIPLEISPAHSSASGSISFAADLKPFVSITSVEDTVTVSFAFPPEKLDKKFADRHWLSVNSQTGMTLSVPSGVQHIVSNTYDQKTTFRGFECDSLSLSFSRSYGPIVIEKSHFRSLHIQSGNNWHFKSGSAENIYLNLDAIGNWAVNTESFCIDTEYLSGSHNSYCTLQKNECRQMLWTPLTQKATLNVELKAGGKVQLIDKPQPTE</sequence>
<feature type="transmembrane region" description="Helical" evidence="1">
    <location>
        <begin position="6"/>
        <end position="26"/>
    </location>
</feature>
<keyword evidence="1" id="KW-0472">Membrane</keyword>
<protein>
    <recommendedName>
        <fullName evidence="4">Adhesin domain-containing protein</fullName>
    </recommendedName>
</protein>
<dbReference type="Proteomes" id="UP000238304">
    <property type="component" value="Chromosome"/>
</dbReference>
<evidence type="ECO:0000313" key="3">
    <source>
        <dbReference type="Proteomes" id="UP000238304"/>
    </source>
</evidence>
<gene>
    <name evidence="2" type="ORF">C4H11_07690</name>
</gene>
<evidence type="ECO:0008006" key="4">
    <source>
        <dbReference type="Google" id="ProtNLM"/>
    </source>
</evidence>
<organism evidence="2 3">
    <name type="scientific">Bacteroides zoogleoformans</name>
    <dbReference type="NCBI Taxonomy" id="28119"/>
    <lineage>
        <taxon>Bacteria</taxon>
        <taxon>Pseudomonadati</taxon>
        <taxon>Bacteroidota</taxon>
        <taxon>Bacteroidia</taxon>
        <taxon>Bacteroidales</taxon>
        <taxon>Bacteroidaceae</taxon>
        <taxon>Bacteroides</taxon>
    </lineage>
</organism>
<proteinExistence type="predicted"/>
<evidence type="ECO:0000256" key="1">
    <source>
        <dbReference type="SAM" id="Phobius"/>
    </source>
</evidence>
<evidence type="ECO:0000313" key="2">
    <source>
        <dbReference type="EMBL" id="AVM52832.1"/>
    </source>
</evidence>